<evidence type="ECO:0000313" key="6">
    <source>
        <dbReference type="EMBL" id="GHE15664.1"/>
    </source>
</evidence>
<evidence type="ECO:0008006" key="8">
    <source>
        <dbReference type="Google" id="ProtNLM"/>
    </source>
</evidence>
<accession>A0ABQ3HIJ0</accession>
<evidence type="ECO:0000313" key="7">
    <source>
        <dbReference type="Proteomes" id="UP000597341"/>
    </source>
</evidence>
<dbReference type="Pfam" id="PF13450">
    <property type="entry name" value="NAD_binding_8"/>
    <property type="match status" value="1"/>
</dbReference>
<dbReference type="Gene3D" id="3.50.50.60">
    <property type="entry name" value="FAD/NAD(P)-binding domain"/>
    <property type="match status" value="1"/>
</dbReference>
<dbReference type="InterPro" id="IPR036188">
    <property type="entry name" value="FAD/NAD-bd_sf"/>
</dbReference>
<gene>
    <name evidence="6" type="ORF">GCM10011376_04940</name>
</gene>
<evidence type="ECO:0000256" key="4">
    <source>
        <dbReference type="ARBA" id="ARBA00022857"/>
    </source>
</evidence>
<keyword evidence="4" id="KW-0521">NADP</keyword>
<evidence type="ECO:0000256" key="1">
    <source>
        <dbReference type="ARBA" id="ARBA00022630"/>
    </source>
</evidence>
<keyword evidence="1" id="KW-0285">Flavoprotein</keyword>
<dbReference type="RefSeq" id="WP_191277755.1">
    <property type="nucleotide sequence ID" value="NZ_BNAD01000001.1"/>
</dbReference>
<evidence type="ECO:0000256" key="3">
    <source>
        <dbReference type="ARBA" id="ARBA00022827"/>
    </source>
</evidence>
<dbReference type="EMBL" id="BNAD01000001">
    <property type="protein sequence ID" value="GHE15664.1"/>
    <property type="molecule type" value="Genomic_DNA"/>
</dbReference>
<proteinExistence type="predicted"/>
<sequence>MVEHVDAVVVGAGLGGLAAGVALAGEGRSTVVLEQHSIAGGYATGFQRGPYRFDAALHALNGLAPGGGVEEVYRALDIWDRLRLQRLDPLYVLRGGGREVVAHADIFRYENELIRNFPGRAQQIRALVDENYAVSGAHDYFAAVKRSAGKVSLYAIAVDTWPEALEGRSERFRKCRTGKATFSFPAMDDELAAELEAFLAALYRPYREHHAHRSGT</sequence>
<name>A0ABQ3HIJ0_9ACTN</name>
<keyword evidence="3" id="KW-0274">FAD</keyword>
<dbReference type="PANTHER" id="PTHR46091">
    <property type="entry name" value="BLR7054 PROTEIN"/>
    <property type="match status" value="1"/>
</dbReference>
<reference evidence="7" key="1">
    <citation type="journal article" date="2019" name="Int. J. Syst. Evol. Microbiol.">
        <title>The Global Catalogue of Microorganisms (GCM) 10K type strain sequencing project: providing services to taxonomists for standard genome sequencing and annotation.</title>
        <authorList>
            <consortium name="The Broad Institute Genomics Platform"/>
            <consortium name="The Broad Institute Genome Sequencing Center for Infectious Disease"/>
            <person name="Wu L."/>
            <person name="Ma J."/>
        </authorList>
    </citation>
    <scope>NUCLEOTIDE SEQUENCE [LARGE SCALE GENOMIC DNA]</scope>
    <source>
        <strain evidence="7">CGMCC 1.12791</strain>
    </source>
</reference>
<protein>
    <recommendedName>
        <fullName evidence="8">NAD(P)/FAD-dependent oxidoreductase</fullName>
    </recommendedName>
</protein>
<keyword evidence="2" id="KW-0732">Signal</keyword>
<organism evidence="6 7">
    <name type="scientific">Nocardioides flavus</name>
    <name type="common">ex Wang et al. 2016</name>
    <dbReference type="NCBI Taxonomy" id="2058780"/>
    <lineage>
        <taxon>Bacteria</taxon>
        <taxon>Bacillati</taxon>
        <taxon>Actinomycetota</taxon>
        <taxon>Actinomycetes</taxon>
        <taxon>Propionibacteriales</taxon>
        <taxon>Nocardioidaceae</taxon>
        <taxon>Nocardioides</taxon>
    </lineage>
</organism>
<evidence type="ECO:0000256" key="5">
    <source>
        <dbReference type="ARBA" id="ARBA00023027"/>
    </source>
</evidence>
<dbReference type="InterPro" id="IPR052206">
    <property type="entry name" value="Retinol_saturase"/>
</dbReference>
<keyword evidence="5" id="KW-0520">NAD</keyword>
<comment type="caution">
    <text evidence="6">The sequence shown here is derived from an EMBL/GenBank/DDBJ whole genome shotgun (WGS) entry which is preliminary data.</text>
</comment>
<evidence type="ECO:0000256" key="2">
    <source>
        <dbReference type="ARBA" id="ARBA00022729"/>
    </source>
</evidence>
<dbReference type="SUPFAM" id="SSF51905">
    <property type="entry name" value="FAD/NAD(P)-binding domain"/>
    <property type="match status" value="1"/>
</dbReference>
<dbReference type="Proteomes" id="UP000597341">
    <property type="component" value="Unassembled WGS sequence"/>
</dbReference>
<keyword evidence="7" id="KW-1185">Reference proteome</keyword>
<dbReference type="PANTHER" id="PTHR46091:SF3">
    <property type="entry name" value="AMINE OXIDASE DOMAIN-CONTAINING PROTEIN"/>
    <property type="match status" value="1"/>
</dbReference>